<feature type="non-terminal residue" evidence="1">
    <location>
        <position position="52"/>
    </location>
</feature>
<dbReference type="Proteomes" id="UP000193411">
    <property type="component" value="Unassembled WGS sequence"/>
</dbReference>
<dbReference type="AlphaFoldDB" id="A0A1Y2H5N5"/>
<proteinExistence type="predicted"/>
<dbReference type="EMBL" id="MCFL01000124">
    <property type="protein sequence ID" value="ORZ29835.1"/>
    <property type="molecule type" value="Genomic_DNA"/>
</dbReference>
<evidence type="ECO:0000313" key="2">
    <source>
        <dbReference type="Proteomes" id="UP000193411"/>
    </source>
</evidence>
<protein>
    <submittedName>
        <fullName evidence="1">Uncharacterized protein</fullName>
    </submittedName>
</protein>
<keyword evidence="2" id="KW-1185">Reference proteome</keyword>
<comment type="caution">
    <text evidence="1">The sequence shown here is derived from an EMBL/GenBank/DDBJ whole genome shotgun (WGS) entry which is preliminary data.</text>
</comment>
<accession>A0A1Y2H5N5</accession>
<organism evidence="1 2">
    <name type="scientific">Catenaria anguillulae PL171</name>
    <dbReference type="NCBI Taxonomy" id="765915"/>
    <lineage>
        <taxon>Eukaryota</taxon>
        <taxon>Fungi</taxon>
        <taxon>Fungi incertae sedis</taxon>
        <taxon>Blastocladiomycota</taxon>
        <taxon>Blastocladiomycetes</taxon>
        <taxon>Blastocladiales</taxon>
        <taxon>Catenariaceae</taxon>
        <taxon>Catenaria</taxon>
    </lineage>
</organism>
<sequence>MMLARAMQSDANNPMLCFAFLCFGPFVGHVLLCFVAAQLQVGCKPNYPTKYN</sequence>
<gene>
    <name evidence="1" type="ORF">BCR44DRAFT_1447557</name>
</gene>
<name>A0A1Y2H5N5_9FUNG</name>
<reference evidence="1 2" key="1">
    <citation type="submission" date="2016-07" db="EMBL/GenBank/DDBJ databases">
        <title>Pervasive Adenine N6-methylation of Active Genes in Fungi.</title>
        <authorList>
            <consortium name="DOE Joint Genome Institute"/>
            <person name="Mondo S.J."/>
            <person name="Dannebaum R.O."/>
            <person name="Kuo R.C."/>
            <person name="Labutti K."/>
            <person name="Haridas S."/>
            <person name="Kuo A."/>
            <person name="Salamov A."/>
            <person name="Ahrendt S.R."/>
            <person name="Lipzen A."/>
            <person name="Sullivan W."/>
            <person name="Andreopoulos W.B."/>
            <person name="Clum A."/>
            <person name="Lindquist E."/>
            <person name="Daum C."/>
            <person name="Ramamoorthy G.K."/>
            <person name="Gryganskyi A."/>
            <person name="Culley D."/>
            <person name="Magnuson J.K."/>
            <person name="James T.Y."/>
            <person name="O'Malley M.A."/>
            <person name="Stajich J.E."/>
            <person name="Spatafora J.W."/>
            <person name="Visel A."/>
            <person name="Grigoriev I.V."/>
        </authorList>
    </citation>
    <scope>NUCLEOTIDE SEQUENCE [LARGE SCALE GENOMIC DNA]</scope>
    <source>
        <strain evidence="1 2">PL171</strain>
    </source>
</reference>
<evidence type="ECO:0000313" key="1">
    <source>
        <dbReference type="EMBL" id="ORZ29835.1"/>
    </source>
</evidence>